<dbReference type="GO" id="GO:0003677">
    <property type="term" value="F:DNA binding"/>
    <property type="evidence" value="ECO:0007669"/>
    <property type="project" value="UniProtKB-KW"/>
</dbReference>
<dbReference type="EMBL" id="FWFD01000015">
    <property type="protein sequence ID" value="SLM86543.1"/>
    <property type="molecule type" value="Genomic_DNA"/>
</dbReference>
<gene>
    <name evidence="6" type="ORF">FM121_10650</name>
</gene>
<protein>
    <submittedName>
        <fullName evidence="6">Phage integrase</fullName>
    </submittedName>
</protein>
<dbReference type="Pfam" id="PF14659">
    <property type="entry name" value="Phage_int_SAM_3"/>
    <property type="match status" value="1"/>
</dbReference>
<dbReference type="PROSITE" id="PS51898">
    <property type="entry name" value="TYR_RECOMBINASE"/>
    <property type="match status" value="1"/>
</dbReference>
<dbReference type="GO" id="GO:0015074">
    <property type="term" value="P:DNA integration"/>
    <property type="evidence" value="ECO:0007669"/>
    <property type="project" value="UniProtKB-KW"/>
</dbReference>
<dbReference type="PANTHER" id="PTHR30629:SF2">
    <property type="entry name" value="PROPHAGE INTEGRASE INTS-RELATED"/>
    <property type="match status" value="1"/>
</dbReference>
<dbReference type="SUPFAM" id="SSF56349">
    <property type="entry name" value="DNA breaking-rejoining enzymes"/>
    <property type="match status" value="1"/>
</dbReference>
<evidence type="ECO:0000256" key="3">
    <source>
        <dbReference type="ARBA" id="ARBA00023125"/>
    </source>
</evidence>
<evidence type="ECO:0000313" key="7">
    <source>
        <dbReference type="Proteomes" id="UP000195918"/>
    </source>
</evidence>
<sequence length="383" mass="45317">MIKMTQIKPYKTRDNVTQYYFNVYVGRNPKTGKNVYRKRQGFKTKKQAQIALADLLKDIEENGLFNENKVMTFKDLYDMWLKQHRLNVKPSTIATNRRFVEGHVLPHLGDMKLDDITVVYCQELVNTWYEDYKQYPYFRKVAAQIMRYGEAMEIMKSNPMAKTILPRKKEEEKKLEYYTKDELQHFFECLEDFGNYKNLAFFRALAFTGCRKSGILSLQWEDIDLFNKTVSIGKTLAIDEHFNIIIQTPKTSSSVRDISLDDETIKVLSRWRSIQRQEYFQMGFNTTSDKQYVFTNERNELYYPQVANDWLNYIIKKYNLPRITPHNFRHTHASILLQAGVPIKEVSERLGHKDIKITLEIYSHVMPEEAEKTASKFANFVGF</sequence>
<reference evidence="7" key="1">
    <citation type="submission" date="2017-02" db="EMBL/GenBank/DDBJ databases">
        <authorList>
            <person name="Dridi B."/>
        </authorList>
    </citation>
    <scope>NUCLEOTIDE SEQUENCE [LARGE SCALE GENOMIC DNA]</scope>
    <source>
        <strain evidence="7">bH819</strain>
    </source>
</reference>
<evidence type="ECO:0000256" key="4">
    <source>
        <dbReference type="ARBA" id="ARBA00023172"/>
    </source>
</evidence>
<keyword evidence="7" id="KW-1185">Reference proteome</keyword>
<dbReference type="Pfam" id="PF00589">
    <property type="entry name" value="Phage_integrase"/>
    <property type="match status" value="1"/>
</dbReference>
<evidence type="ECO:0000256" key="2">
    <source>
        <dbReference type="ARBA" id="ARBA00022908"/>
    </source>
</evidence>
<dbReference type="GO" id="GO:0006310">
    <property type="term" value="P:DNA recombination"/>
    <property type="evidence" value="ECO:0007669"/>
    <property type="project" value="UniProtKB-KW"/>
</dbReference>
<dbReference type="AlphaFoldDB" id="A0A1X6WQD0"/>
<dbReference type="InterPro" id="IPR010998">
    <property type="entry name" value="Integrase_recombinase_N"/>
</dbReference>
<dbReference type="Gene3D" id="1.10.150.130">
    <property type="match status" value="1"/>
</dbReference>
<keyword evidence="4" id="KW-0233">DNA recombination</keyword>
<proteinExistence type="inferred from homology"/>
<dbReference type="InterPro" id="IPR028259">
    <property type="entry name" value="AP2-like_int_N"/>
</dbReference>
<evidence type="ECO:0000313" key="6">
    <source>
        <dbReference type="EMBL" id="SLM86543.1"/>
    </source>
</evidence>
<organism evidence="6 7">
    <name type="scientific">Vagococcus fluvialis bH819</name>
    <dbReference type="NCBI Taxonomy" id="1255619"/>
    <lineage>
        <taxon>Bacteria</taxon>
        <taxon>Bacillati</taxon>
        <taxon>Bacillota</taxon>
        <taxon>Bacilli</taxon>
        <taxon>Lactobacillales</taxon>
        <taxon>Enterococcaceae</taxon>
        <taxon>Vagococcus</taxon>
    </lineage>
</organism>
<dbReference type="CDD" id="cd01189">
    <property type="entry name" value="INT_ICEBs1_C_like"/>
    <property type="match status" value="1"/>
</dbReference>
<dbReference type="Proteomes" id="UP000195918">
    <property type="component" value="Unassembled WGS sequence"/>
</dbReference>
<dbReference type="InterPro" id="IPR011010">
    <property type="entry name" value="DNA_brk_join_enz"/>
</dbReference>
<evidence type="ECO:0000259" key="5">
    <source>
        <dbReference type="PROSITE" id="PS51898"/>
    </source>
</evidence>
<feature type="domain" description="Tyr recombinase" evidence="5">
    <location>
        <begin position="173"/>
        <end position="375"/>
    </location>
</feature>
<accession>A0A1X6WQD0</accession>
<comment type="similarity">
    <text evidence="1">Belongs to the 'phage' integrase family.</text>
</comment>
<evidence type="ECO:0000256" key="1">
    <source>
        <dbReference type="ARBA" id="ARBA00008857"/>
    </source>
</evidence>
<dbReference type="PANTHER" id="PTHR30629">
    <property type="entry name" value="PROPHAGE INTEGRASE"/>
    <property type="match status" value="1"/>
</dbReference>
<name>A0A1X6WQD0_9ENTE</name>
<dbReference type="InterPro" id="IPR004107">
    <property type="entry name" value="Integrase_SAM-like_N"/>
</dbReference>
<dbReference type="Gene3D" id="1.10.443.10">
    <property type="entry name" value="Intergrase catalytic core"/>
    <property type="match status" value="1"/>
</dbReference>
<keyword evidence="2" id="KW-0229">DNA integration</keyword>
<dbReference type="InterPro" id="IPR013762">
    <property type="entry name" value="Integrase-like_cat_sf"/>
</dbReference>
<dbReference type="Pfam" id="PF14657">
    <property type="entry name" value="Arm-DNA-bind_4"/>
    <property type="match status" value="1"/>
</dbReference>
<dbReference type="InterPro" id="IPR050808">
    <property type="entry name" value="Phage_Integrase"/>
</dbReference>
<dbReference type="InterPro" id="IPR002104">
    <property type="entry name" value="Integrase_catalytic"/>
</dbReference>
<keyword evidence="3" id="KW-0238">DNA-binding</keyword>